<organism evidence="8">
    <name type="scientific">Picocystis salinarum</name>
    <dbReference type="NCBI Taxonomy" id="88271"/>
    <lineage>
        <taxon>Eukaryota</taxon>
        <taxon>Viridiplantae</taxon>
        <taxon>Chlorophyta</taxon>
        <taxon>Picocystophyceae</taxon>
        <taxon>Picocystales</taxon>
        <taxon>Picocystaceae</taxon>
        <taxon>Picocystis</taxon>
    </lineage>
</organism>
<dbReference type="Gene3D" id="3.40.50.300">
    <property type="entry name" value="P-loop containing nucleotide triphosphate hydrolases"/>
    <property type="match status" value="1"/>
</dbReference>
<feature type="domain" description="APS kinase" evidence="7">
    <location>
        <begin position="67"/>
        <end position="216"/>
    </location>
</feature>
<evidence type="ECO:0000256" key="2">
    <source>
        <dbReference type="ARBA" id="ARBA00022679"/>
    </source>
</evidence>
<dbReference type="NCBIfam" id="NF003013">
    <property type="entry name" value="PRK03846.1"/>
    <property type="match status" value="1"/>
</dbReference>
<gene>
    <name evidence="8" type="ORF">PSAL00342_LOCUS1423</name>
</gene>
<comment type="function">
    <text evidence="6">Catalyzes the synthesis of activated sulfate.</text>
</comment>
<dbReference type="UniPathway" id="UPA00140">
    <property type="reaction ID" value="UER00205"/>
</dbReference>
<dbReference type="Pfam" id="PF01583">
    <property type="entry name" value="APS_kinase"/>
    <property type="match status" value="1"/>
</dbReference>
<dbReference type="EMBL" id="HBIS01001615">
    <property type="protein sequence ID" value="CAE0607606.1"/>
    <property type="molecule type" value="Transcribed_RNA"/>
</dbReference>
<protein>
    <recommendedName>
        <fullName evidence="1 6">Adenylyl-sulfate kinase</fullName>
        <ecNumber evidence="1 6">2.7.1.25</ecNumber>
    </recommendedName>
</protein>
<sequence>MFRRQASRLASRCCTLASRECEDVRCLLSAGGSRAMSTAYTVGDSTNIKWHEGSVSREEREKLLDQRGCVLWFTGLSGSGKSTVAYTLEHALAERGKLAYVLDGDNIRHGLNQNLGFTAADREENIRRIGEVSKLFAESGMITLVSFISPYRADRDRVRQRLAPGDFVEVYMKIPLEVCESRDPKGLYKAARAGKIKGFTGIDDPYEEPLQPELAMEVSKADGVMKAPEKMAGDILAYLESNGYLSCPKNR</sequence>
<proteinExistence type="inferred from homology"/>
<comment type="catalytic activity">
    <reaction evidence="6">
        <text>adenosine 5'-phosphosulfate + ATP = 3'-phosphoadenylyl sulfate + ADP + H(+)</text>
        <dbReference type="Rhea" id="RHEA:24152"/>
        <dbReference type="ChEBI" id="CHEBI:15378"/>
        <dbReference type="ChEBI" id="CHEBI:30616"/>
        <dbReference type="ChEBI" id="CHEBI:58243"/>
        <dbReference type="ChEBI" id="CHEBI:58339"/>
        <dbReference type="ChEBI" id="CHEBI:456216"/>
        <dbReference type="EC" id="2.7.1.25"/>
    </reaction>
</comment>
<dbReference type="EC" id="2.7.1.25" evidence="1 6"/>
<dbReference type="GO" id="GO:0004020">
    <property type="term" value="F:adenylylsulfate kinase activity"/>
    <property type="evidence" value="ECO:0007669"/>
    <property type="project" value="UniProtKB-EC"/>
</dbReference>
<evidence type="ECO:0000256" key="6">
    <source>
        <dbReference type="RuleBase" id="RU004347"/>
    </source>
</evidence>
<comment type="pathway">
    <text evidence="6">Sulfur metabolism; hydrogen sulfide biosynthesis; sulfite from sulfate: step 2/3.</text>
</comment>
<comment type="similarity">
    <text evidence="6">Belongs to the APS kinase family.</text>
</comment>
<keyword evidence="2 6" id="KW-0808">Transferase</keyword>
<dbReference type="GO" id="GO:0000103">
    <property type="term" value="P:sulfate assimilation"/>
    <property type="evidence" value="ECO:0007669"/>
    <property type="project" value="InterPro"/>
</dbReference>
<evidence type="ECO:0000313" key="8">
    <source>
        <dbReference type="EMBL" id="CAE0607606.1"/>
    </source>
</evidence>
<dbReference type="SUPFAM" id="SSF52540">
    <property type="entry name" value="P-loop containing nucleoside triphosphate hydrolases"/>
    <property type="match status" value="1"/>
</dbReference>
<dbReference type="InterPro" id="IPR059117">
    <property type="entry name" value="APS_kinase_dom"/>
</dbReference>
<dbReference type="FunFam" id="3.40.50.300:FF:000212">
    <property type="entry name" value="Adenylyl-sulfate kinase"/>
    <property type="match status" value="1"/>
</dbReference>
<reference evidence="8" key="1">
    <citation type="submission" date="2021-01" db="EMBL/GenBank/DDBJ databases">
        <authorList>
            <person name="Corre E."/>
            <person name="Pelletier E."/>
            <person name="Niang G."/>
            <person name="Scheremetjew M."/>
            <person name="Finn R."/>
            <person name="Kale V."/>
            <person name="Holt S."/>
            <person name="Cochrane G."/>
            <person name="Meng A."/>
            <person name="Brown T."/>
            <person name="Cohen L."/>
        </authorList>
    </citation>
    <scope>NUCLEOTIDE SEQUENCE</scope>
    <source>
        <strain evidence="8">CCMP1897</strain>
    </source>
</reference>
<name>A0A7S3UA91_9CHLO</name>
<evidence type="ECO:0000256" key="5">
    <source>
        <dbReference type="ARBA" id="ARBA00022840"/>
    </source>
</evidence>
<keyword evidence="3 6" id="KW-0547">Nucleotide-binding</keyword>
<dbReference type="PANTHER" id="PTHR11055">
    <property type="entry name" value="BIFUNCTIONAL 3'-PHOSPHOADENOSINE 5'-PHOSPHOSULFATE SYNTHASE"/>
    <property type="match status" value="1"/>
</dbReference>
<evidence type="ECO:0000256" key="4">
    <source>
        <dbReference type="ARBA" id="ARBA00022777"/>
    </source>
</evidence>
<dbReference type="GO" id="GO:0005524">
    <property type="term" value="F:ATP binding"/>
    <property type="evidence" value="ECO:0007669"/>
    <property type="project" value="UniProtKB-KW"/>
</dbReference>
<evidence type="ECO:0000259" key="7">
    <source>
        <dbReference type="Pfam" id="PF01583"/>
    </source>
</evidence>
<dbReference type="NCBIfam" id="TIGR00455">
    <property type="entry name" value="apsK"/>
    <property type="match status" value="1"/>
</dbReference>
<dbReference type="PANTHER" id="PTHR11055:SF1">
    <property type="entry name" value="PAPS SYNTHETASE, ISOFORM D"/>
    <property type="match status" value="1"/>
</dbReference>
<evidence type="ECO:0000256" key="3">
    <source>
        <dbReference type="ARBA" id="ARBA00022741"/>
    </source>
</evidence>
<accession>A0A7S3UA91</accession>
<dbReference type="GO" id="GO:0070814">
    <property type="term" value="P:hydrogen sulfide biosynthetic process"/>
    <property type="evidence" value="ECO:0007669"/>
    <property type="project" value="UniProtKB-UniPathway"/>
</dbReference>
<evidence type="ECO:0000256" key="1">
    <source>
        <dbReference type="ARBA" id="ARBA00012121"/>
    </source>
</evidence>
<keyword evidence="4 6" id="KW-0418">Kinase</keyword>
<dbReference type="InterPro" id="IPR002891">
    <property type="entry name" value="APS"/>
</dbReference>
<dbReference type="HAMAP" id="MF_00065">
    <property type="entry name" value="Adenylyl_sulf_kinase"/>
    <property type="match status" value="1"/>
</dbReference>
<keyword evidence="5 6" id="KW-0067">ATP-binding</keyword>
<dbReference type="CDD" id="cd02027">
    <property type="entry name" value="APSK"/>
    <property type="match status" value="1"/>
</dbReference>
<dbReference type="InterPro" id="IPR027417">
    <property type="entry name" value="P-loop_NTPase"/>
</dbReference>
<dbReference type="AlphaFoldDB" id="A0A7S3UA91"/>